<protein>
    <submittedName>
        <fullName evidence="1">Uncharacterized protein</fullName>
    </submittedName>
</protein>
<evidence type="ECO:0000313" key="2">
    <source>
        <dbReference type="Proteomes" id="UP000828390"/>
    </source>
</evidence>
<reference evidence="1" key="2">
    <citation type="submission" date="2020-11" db="EMBL/GenBank/DDBJ databases">
        <authorList>
            <person name="McCartney M.A."/>
            <person name="Auch B."/>
            <person name="Kono T."/>
            <person name="Mallez S."/>
            <person name="Becker A."/>
            <person name="Gohl D.M."/>
            <person name="Silverstein K.A.T."/>
            <person name="Koren S."/>
            <person name="Bechman K.B."/>
            <person name="Herman A."/>
            <person name="Abrahante J.E."/>
            <person name="Garbe J."/>
        </authorList>
    </citation>
    <scope>NUCLEOTIDE SEQUENCE</scope>
    <source>
        <strain evidence="1">Duluth1</strain>
        <tissue evidence="1">Whole animal</tissue>
    </source>
</reference>
<reference evidence="1" key="1">
    <citation type="journal article" date="2019" name="bioRxiv">
        <title>The Genome of the Zebra Mussel, Dreissena polymorpha: A Resource for Invasive Species Research.</title>
        <authorList>
            <person name="McCartney M.A."/>
            <person name="Auch B."/>
            <person name="Kono T."/>
            <person name="Mallez S."/>
            <person name="Zhang Y."/>
            <person name="Obille A."/>
            <person name="Becker A."/>
            <person name="Abrahante J.E."/>
            <person name="Garbe J."/>
            <person name="Badalamenti J.P."/>
            <person name="Herman A."/>
            <person name="Mangelson H."/>
            <person name="Liachko I."/>
            <person name="Sullivan S."/>
            <person name="Sone E.D."/>
            <person name="Koren S."/>
            <person name="Silverstein K.A.T."/>
            <person name="Beckman K.B."/>
            <person name="Gohl D.M."/>
        </authorList>
    </citation>
    <scope>NUCLEOTIDE SEQUENCE</scope>
    <source>
        <strain evidence="1">Duluth1</strain>
        <tissue evidence="1">Whole animal</tissue>
    </source>
</reference>
<dbReference type="Proteomes" id="UP000828390">
    <property type="component" value="Unassembled WGS sequence"/>
</dbReference>
<gene>
    <name evidence="1" type="ORF">DPMN_162966</name>
</gene>
<proteinExistence type="predicted"/>
<dbReference type="AlphaFoldDB" id="A0A9D4IU06"/>
<dbReference type="EMBL" id="JAIWYP010000008">
    <property type="protein sequence ID" value="KAH3784894.1"/>
    <property type="molecule type" value="Genomic_DNA"/>
</dbReference>
<evidence type="ECO:0000313" key="1">
    <source>
        <dbReference type="EMBL" id="KAH3784894.1"/>
    </source>
</evidence>
<sequence length="119" mass="13348">MSWSYFYWSVHRAPVIDRYGDRSFEDWSSYRSFYDRSGHSQRLTGPVTGQLMTIPVTGQSITDPVTSQLLIGPVTDFPVCLAILLQESDHLLSSFVLLSATRQLVFVGSSCGFKNSSVF</sequence>
<comment type="caution">
    <text evidence="1">The sequence shown here is derived from an EMBL/GenBank/DDBJ whole genome shotgun (WGS) entry which is preliminary data.</text>
</comment>
<accession>A0A9D4IU06</accession>
<organism evidence="1 2">
    <name type="scientific">Dreissena polymorpha</name>
    <name type="common">Zebra mussel</name>
    <name type="synonym">Mytilus polymorpha</name>
    <dbReference type="NCBI Taxonomy" id="45954"/>
    <lineage>
        <taxon>Eukaryota</taxon>
        <taxon>Metazoa</taxon>
        <taxon>Spiralia</taxon>
        <taxon>Lophotrochozoa</taxon>
        <taxon>Mollusca</taxon>
        <taxon>Bivalvia</taxon>
        <taxon>Autobranchia</taxon>
        <taxon>Heteroconchia</taxon>
        <taxon>Euheterodonta</taxon>
        <taxon>Imparidentia</taxon>
        <taxon>Neoheterodontei</taxon>
        <taxon>Myida</taxon>
        <taxon>Dreissenoidea</taxon>
        <taxon>Dreissenidae</taxon>
        <taxon>Dreissena</taxon>
    </lineage>
</organism>
<keyword evidence="2" id="KW-1185">Reference proteome</keyword>
<name>A0A9D4IU06_DREPO</name>